<dbReference type="GO" id="GO:0003905">
    <property type="term" value="F:alkylbase DNA N-glycosylase activity"/>
    <property type="evidence" value="ECO:0007669"/>
    <property type="project" value="InterPro"/>
</dbReference>
<keyword evidence="2 5" id="KW-0227">DNA damage</keyword>
<dbReference type="PANTHER" id="PTHR10429:SF0">
    <property type="entry name" value="DNA-3-METHYLADENINE GLYCOSYLASE"/>
    <property type="match status" value="1"/>
</dbReference>
<dbReference type="Proteomes" id="UP000198959">
    <property type="component" value="Unassembled WGS sequence"/>
</dbReference>
<comment type="similarity">
    <text evidence="1 5">Belongs to the DNA glycosylase MPG family.</text>
</comment>
<keyword evidence="4 5" id="KW-0234">DNA repair</keyword>
<dbReference type="AlphaFoldDB" id="A0A1C6SLE1"/>
<evidence type="ECO:0000256" key="2">
    <source>
        <dbReference type="ARBA" id="ARBA00022763"/>
    </source>
</evidence>
<dbReference type="CDD" id="cd00540">
    <property type="entry name" value="AAG"/>
    <property type="match status" value="1"/>
</dbReference>
<dbReference type="EMBL" id="FMHW01000002">
    <property type="protein sequence ID" value="SCL30263.1"/>
    <property type="molecule type" value="Genomic_DNA"/>
</dbReference>
<dbReference type="InterPro" id="IPR036995">
    <property type="entry name" value="MPG_sf"/>
</dbReference>
<dbReference type="InterPro" id="IPR003180">
    <property type="entry name" value="MPG"/>
</dbReference>
<dbReference type="NCBIfam" id="TIGR00567">
    <property type="entry name" value="3mg"/>
    <property type="match status" value="1"/>
</dbReference>
<dbReference type="GO" id="GO:0006284">
    <property type="term" value="P:base-excision repair"/>
    <property type="evidence" value="ECO:0007669"/>
    <property type="project" value="InterPro"/>
</dbReference>
<accession>A0A1C6SLE1</accession>
<evidence type="ECO:0000256" key="5">
    <source>
        <dbReference type="HAMAP-Rule" id="MF_00527"/>
    </source>
</evidence>
<name>A0A1C6SLE1_9ACTN</name>
<dbReference type="SUPFAM" id="SSF50486">
    <property type="entry name" value="FMT C-terminal domain-like"/>
    <property type="match status" value="1"/>
</dbReference>
<dbReference type="NCBIfam" id="NF002003">
    <property type="entry name" value="PRK00802.1-3"/>
    <property type="match status" value="1"/>
</dbReference>
<dbReference type="Gene3D" id="3.10.300.10">
    <property type="entry name" value="Methylpurine-DNA glycosylase (MPG)"/>
    <property type="match status" value="1"/>
</dbReference>
<dbReference type="PANTHER" id="PTHR10429">
    <property type="entry name" value="DNA-3-METHYLADENINE GLYCOSYLASE"/>
    <property type="match status" value="1"/>
</dbReference>
<evidence type="ECO:0000313" key="7">
    <source>
        <dbReference type="Proteomes" id="UP000198959"/>
    </source>
</evidence>
<gene>
    <name evidence="6" type="ORF">GA0074692_2893</name>
</gene>
<evidence type="ECO:0000256" key="1">
    <source>
        <dbReference type="ARBA" id="ARBA00009232"/>
    </source>
</evidence>
<dbReference type="GO" id="GO:0003677">
    <property type="term" value="F:DNA binding"/>
    <property type="evidence" value="ECO:0007669"/>
    <property type="project" value="InterPro"/>
</dbReference>
<protein>
    <recommendedName>
        <fullName evidence="5">Putative 3-methyladenine DNA glycosylase</fullName>
        <ecNumber evidence="5">3.2.2.-</ecNumber>
    </recommendedName>
</protein>
<organism evidence="6 7">
    <name type="scientific">Micromonospora pallida</name>
    <dbReference type="NCBI Taxonomy" id="145854"/>
    <lineage>
        <taxon>Bacteria</taxon>
        <taxon>Bacillati</taxon>
        <taxon>Actinomycetota</taxon>
        <taxon>Actinomycetes</taxon>
        <taxon>Micromonosporales</taxon>
        <taxon>Micromonosporaceae</taxon>
        <taxon>Micromonospora</taxon>
    </lineage>
</organism>
<dbReference type="Pfam" id="PF02245">
    <property type="entry name" value="Pur_DNA_glyco"/>
    <property type="match status" value="1"/>
</dbReference>
<sequence length="211" mass="22203">MSADLLAVLARPAPLVAPALIGWTLTHHSPDGSVTVELTETEAYAGQADPASHAWRGPTARNAVMFGPAGRLYVYLSHGLHYCANVVTGPEGAASAVLLRAGRVVGGVDLAQRRRGERVALRSLARGPGNLGQALALTRQHNGADLLDGGSLVLAPPTRPPAAVSSGPRVGVSRASEWRWRYWLTGDPTVSAYRRGRVVGDDPVDPLDVGW</sequence>
<dbReference type="RefSeq" id="WP_245730307.1">
    <property type="nucleotide sequence ID" value="NZ_FMHW01000002.1"/>
</dbReference>
<dbReference type="InterPro" id="IPR011034">
    <property type="entry name" value="Formyl_transferase-like_C_sf"/>
</dbReference>
<dbReference type="EC" id="3.2.2.-" evidence="5"/>
<keyword evidence="7" id="KW-1185">Reference proteome</keyword>
<reference evidence="7" key="1">
    <citation type="submission" date="2016-06" db="EMBL/GenBank/DDBJ databases">
        <authorList>
            <person name="Varghese N."/>
            <person name="Submissions Spin"/>
        </authorList>
    </citation>
    <scope>NUCLEOTIDE SEQUENCE [LARGE SCALE GENOMIC DNA]</scope>
    <source>
        <strain evidence="7">DSM 43817</strain>
    </source>
</reference>
<proteinExistence type="inferred from homology"/>
<evidence type="ECO:0000256" key="3">
    <source>
        <dbReference type="ARBA" id="ARBA00022801"/>
    </source>
</evidence>
<keyword evidence="3 5" id="KW-0378">Hydrolase</keyword>
<evidence type="ECO:0000313" key="6">
    <source>
        <dbReference type="EMBL" id="SCL30263.1"/>
    </source>
</evidence>
<dbReference type="STRING" id="145854.GA0074692_2893"/>
<evidence type="ECO:0000256" key="4">
    <source>
        <dbReference type="ARBA" id="ARBA00023204"/>
    </source>
</evidence>
<dbReference type="HAMAP" id="MF_00527">
    <property type="entry name" value="3MGH"/>
    <property type="match status" value="1"/>
</dbReference>